<accession>A0AA88SNQ5</accession>
<feature type="region of interest" description="Disordered" evidence="1">
    <location>
        <begin position="37"/>
        <end position="81"/>
    </location>
</feature>
<dbReference type="EMBL" id="JAUPFM010000008">
    <property type="protein sequence ID" value="KAK2844346.1"/>
    <property type="molecule type" value="Genomic_DNA"/>
</dbReference>
<feature type="compositionally biased region" description="Polar residues" evidence="1">
    <location>
        <begin position="1"/>
        <end position="18"/>
    </location>
</feature>
<feature type="region of interest" description="Disordered" evidence="1">
    <location>
        <begin position="1"/>
        <end position="23"/>
    </location>
</feature>
<proteinExistence type="predicted"/>
<evidence type="ECO:0000313" key="3">
    <source>
        <dbReference type="Proteomes" id="UP001187415"/>
    </source>
</evidence>
<evidence type="ECO:0000256" key="1">
    <source>
        <dbReference type="SAM" id="MobiDB-lite"/>
    </source>
</evidence>
<reference evidence="2" key="1">
    <citation type="submission" date="2023-07" db="EMBL/GenBank/DDBJ databases">
        <title>Chromosome-level Genome Assembly of Striped Snakehead (Channa striata).</title>
        <authorList>
            <person name="Liu H."/>
        </authorList>
    </citation>
    <scope>NUCLEOTIDE SEQUENCE</scope>
    <source>
        <strain evidence="2">Gz</strain>
        <tissue evidence="2">Muscle</tissue>
    </source>
</reference>
<keyword evidence="3" id="KW-1185">Reference proteome</keyword>
<feature type="region of interest" description="Disordered" evidence="1">
    <location>
        <begin position="117"/>
        <end position="170"/>
    </location>
</feature>
<sequence>MENKNPVSLGQTIKNGSAGSAGHKEICQDSVTVSLLSGHATHKPESKVETHLHRQEPCNDRDRPYESSNTPHYDDQSHETSHKCRLDGLSVQPPTFVPLQLVEAEIHTAESHLVPGLLAPRPALPEPPVPGHPAAHAQPQLLLTPGDPEVLDDDRRDGPVERRGEKSPSVVVGGVDEHVTLEAEAAVPVGHQRRGQESLDAHVALGQSLQGGGVGRGGVALLHGPLGEAHVHLQVGQEPGGRVDGRQEKVLVAPALTSLEKSGHCGQSQQQSRRVVQHGTGRVSPVRMARWRSAGDGRRCQPPAVVRNAARDGDIRFPARLV</sequence>
<feature type="compositionally biased region" description="Basic and acidic residues" evidence="1">
    <location>
        <begin position="153"/>
        <end position="166"/>
    </location>
</feature>
<organism evidence="2 3">
    <name type="scientific">Channa striata</name>
    <name type="common">Snakehead murrel</name>
    <name type="synonym">Ophicephalus striatus</name>
    <dbReference type="NCBI Taxonomy" id="64152"/>
    <lineage>
        <taxon>Eukaryota</taxon>
        <taxon>Metazoa</taxon>
        <taxon>Chordata</taxon>
        <taxon>Craniata</taxon>
        <taxon>Vertebrata</taxon>
        <taxon>Euteleostomi</taxon>
        <taxon>Actinopterygii</taxon>
        <taxon>Neopterygii</taxon>
        <taxon>Teleostei</taxon>
        <taxon>Neoteleostei</taxon>
        <taxon>Acanthomorphata</taxon>
        <taxon>Anabantaria</taxon>
        <taxon>Anabantiformes</taxon>
        <taxon>Channoidei</taxon>
        <taxon>Channidae</taxon>
        <taxon>Channa</taxon>
    </lineage>
</organism>
<dbReference type="Proteomes" id="UP001187415">
    <property type="component" value="Unassembled WGS sequence"/>
</dbReference>
<gene>
    <name evidence="2" type="ORF">Q5P01_011005</name>
</gene>
<feature type="compositionally biased region" description="Pro residues" evidence="1">
    <location>
        <begin position="122"/>
        <end position="131"/>
    </location>
</feature>
<protein>
    <submittedName>
        <fullName evidence="2">Uncharacterized protein</fullName>
    </submittedName>
</protein>
<feature type="compositionally biased region" description="Basic and acidic residues" evidence="1">
    <location>
        <begin position="72"/>
        <end position="81"/>
    </location>
</feature>
<name>A0AA88SNQ5_CHASR</name>
<dbReference type="AlphaFoldDB" id="A0AA88SNQ5"/>
<comment type="caution">
    <text evidence="2">The sequence shown here is derived from an EMBL/GenBank/DDBJ whole genome shotgun (WGS) entry which is preliminary data.</text>
</comment>
<evidence type="ECO:0000313" key="2">
    <source>
        <dbReference type="EMBL" id="KAK2844346.1"/>
    </source>
</evidence>
<feature type="compositionally biased region" description="Basic and acidic residues" evidence="1">
    <location>
        <begin position="42"/>
        <end position="65"/>
    </location>
</feature>
<feature type="region of interest" description="Disordered" evidence="1">
    <location>
        <begin position="262"/>
        <end position="283"/>
    </location>
</feature>